<evidence type="ECO:0000313" key="1">
    <source>
        <dbReference type="EMBL" id="AOQ25097.1"/>
    </source>
</evidence>
<keyword evidence="4" id="KW-1185">Reference proteome</keyword>
<dbReference type="AlphaFoldDB" id="A0AAC9MW39"/>
<evidence type="ECO:0000313" key="3">
    <source>
        <dbReference type="Proteomes" id="UP000094598"/>
    </source>
</evidence>
<organism evidence="1 3">
    <name type="scientific">Neomoorella thermoacetica</name>
    <name type="common">Clostridium thermoaceticum</name>
    <dbReference type="NCBI Taxonomy" id="1525"/>
    <lineage>
        <taxon>Bacteria</taxon>
        <taxon>Bacillati</taxon>
        <taxon>Bacillota</taxon>
        <taxon>Clostridia</taxon>
        <taxon>Neomoorellales</taxon>
        <taxon>Neomoorellaceae</taxon>
        <taxon>Neomoorella</taxon>
    </lineage>
</organism>
<accession>A0AAC9MW39</accession>
<sequence>MEAYLRDVALPFFRQRGFQVSLGVTKYGLGPRQFWLVTQMDNFDSIDQWEGRTGGTPGAKK</sequence>
<evidence type="ECO:0000313" key="2">
    <source>
        <dbReference type="EMBL" id="TYL15372.1"/>
    </source>
</evidence>
<reference evidence="2 4" key="2">
    <citation type="submission" date="2019-05" db="EMBL/GenBank/DDBJ databases">
        <title>Genome sequence of Moorella thermoacetica ATCC 33924.</title>
        <authorList>
            <person name="Poehlein A."/>
            <person name="Bengelsdorf F.R."/>
            <person name="Duerre P."/>
            <person name="Daniel R."/>
        </authorList>
    </citation>
    <scope>NUCLEOTIDE SEQUENCE [LARGE SCALE GENOMIC DNA]</scope>
    <source>
        <strain evidence="2 4">ATCC 33924</strain>
    </source>
</reference>
<protein>
    <submittedName>
        <fullName evidence="1">Uncharacterized protein</fullName>
    </submittedName>
</protein>
<dbReference type="EMBL" id="CP017019">
    <property type="protein sequence ID" value="AOQ25097.1"/>
    <property type="molecule type" value="Genomic_DNA"/>
</dbReference>
<evidence type="ECO:0000313" key="4">
    <source>
        <dbReference type="Proteomes" id="UP000322283"/>
    </source>
</evidence>
<gene>
    <name evidence="1" type="ORF">Maut_02681</name>
    <name evidence="2" type="ORF">MTAT_01050</name>
</gene>
<name>A0AAC9MW39_NEOTH</name>
<reference evidence="1 3" key="1">
    <citation type="submission" date="2016-08" db="EMBL/GenBank/DDBJ databases">
        <title>Moorella thermoacetica DSM 103132.</title>
        <authorList>
            <person name="Jendresen C.B."/>
            <person name="Redl S.M."/>
            <person name="Jensen T.O."/>
            <person name="Nielsen A.T."/>
        </authorList>
    </citation>
    <scope>NUCLEOTIDE SEQUENCE [LARGE SCALE GENOMIC DNA]</scope>
    <source>
        <strain evidence="1 3">DSM 103132</strain>
    </source>
</reference>
<dbReference type="Proteomes" id="UP000094598">
    <property type="component" value="Chromosome"/>
</dbReference>
<dbReference type="EMBL" id="VCDX01000001">
    <property type="protein sequence ID" value="TYL15372.1"/>
    <property type="molecule type" value="Genomic_DNA"/>
</dbReference>
<proteinExistence type="predicted"/>
<dbReference type="Proteomes" id="UP000322283">
    <property type="component" value="Unassembled WGS sequence"/>
</dbReference>